<accession>A0A841EJA0</accession>
<evidence type="ECO:0000256" key="4">
    <source>
        <dbReference type="SAM" id="Phobius"/>
    </source>
</evidence>
<feature type="transmembrane region" description="Helical" evidence="4">
    <location>
        <begin position="189"/>
        <end position="208"/>
    </location>
</feature>
<dbReference type="PROSITE" id="PS00041">
    <property type="entry name" value="HTH_ARAC_FAMILY_1"/>
    <property type="match status" value="1"/>
</dbReference>
<feature type="transmembrane region" description="Helical" evidence="4">
    <location>
        <begin position="112"/>
        <end position="135"/>
    </location>
</feature>
<dbReference type="SUPFAM" id="SSF46689">
    <property type="entry name" value="Homeodomain-like"/>
    <property type="match status" value="1"/>
</dbReference>
<dbReference type="GO" id="GO:0003700">
    <property type="term" value="F:DNA-binding transcription factor activity"/>
    <property type="evidence" value="ECO:0007669"/>
    <property type="project" value="InterPro"/>
</dbReference>
<dbReference type="PANTHER" id="PTHR43280:SF29">
    <property type="entry name" value="ARAC-FAMILY TRANSCRIPTIONAL REGULATOR"/>
    <property type="match status" value="1"/>
</dbReference>
<protein>
    <submittedName>
        <fullName evidence="6">AraC-like DNA-binding protein</fullName>
    </submittedName>
</protein>
<name>A0A841EJA0_9BACT</name>
<dbReference type="AlphaFoldDB" id="A0A841EJA0"/>
<evidence type="ECO:0000313" key="7">
    <source>
        <dbReference type="Proteomes" id="UP000524404"/>
    </source>
</evidence>
<feature type="transmembrane region" description="Helical" evidence="4">
    <location>
        <begin position="147"/>
        <end position="168"/>
    </location>
</feature>
<keyword evidence="4" id="KW-0472">Membrane</keyword>
<keyword evidence="3" id="KW-0804">Transcription</keyword>
<dbReference type="SMART" id="SM00342">
    <property type="entry name" value="HTH_ARAC"/>
    <property type="match status" value="1"/>
</dbReference>
<feature type="transmembrane region" description="Helical" evidence="4">
    <location>
        <begin position="71"/>
        <end position="91"/>
    </location>
</feature>
<feature type="transmembrane region" description="Helical" evidence="4">
    <location>
        <begin position="220"/>
        <end position="238"/>
    </location>
</feature>
<evidence type="ECO:0000313" key="6">
    <source>
        <dbReference type="EMBL" id="MBB6004267.1"/>
    </source>
</evidence>
<dbReference type="GO" id="GO:0043565">
    <property type="term" value="F:sequence-specific DNA binding"/>
    <property type="evidence" value="ECO:0007669"/>
    <property type="project" value="InterPro"/>
</dbReference>
<reference evidence="6 7" key="1">
    <citation type="submission" date="2020-08" db="EMBL/GenBank/DDBJ databases">
        <title>Functional genomics of gut bacteria from endangered species of beetles.</title>
        <authorList>
            <person name="Carlos-Shanley C."/>
        </authorList>
    </citation>
    <scope>NUCLEOTIDE SEQUENCE [LARGE SCALE GENOMIC DNA]</scope>
    <source>
        <strain evidence="6 7">S00070</strain>
    </source>
</reference>
<comment type="caution">
    <text evidence="6">The sequence shown here is derived from an EMBL/GenBank/DDBJ whole genome shotgun (WGS) entry which is preliminary data.</text>
</comment>
<dbReference type="InterPro" id="IPR018062">
    <property type="entry name" value="HTH_AraC-typ_CS"/>
</dbReference>
<dbReference type="EMBL" id="JACHKT010000021">
    <property type="protein sequence ID" value="MBB6004267.1"/>
    <property type="molecule type" value="Genomic_DNA"/>
</dbReference>
<dbReference type="InterPro" id="IPR018060">
    <property type="entry name" value="HTH_AraC"/>
</dbReference>
<feature type="transmembrane region" description="Helical" evidence="4">
    <location>
        <begin position="6"/>
        <end position="27"/>
    </location>
</feature>
<keyword evidence="2 6" id="KW-0238">DNA-binding</keyword>
<dbReference type="PANTHER" id="PTHR43280">
    <property type="entry name" value="ARAC-FAMILY TRANSCRIPTIONAL REGULATOR"/>
    <property type="match status" value="1"/>
</dbReference>
<organism evidence="6 7">
    <name type="scientific">Arcicella rosea</name>
    <dbReference type="NCBI Taxonomy" id="502909"/>
    <lineage>
        <taxon>Bacteria</taxon>
        <taxon>Pseudomonadati</taxon>
        <taxon>Bacteroidota</taxon>
        <taxon>Cytophagia</taxon>
        <taxon>Cytophagales</taxon>
        <taxon>Flectobacillaceae</taxon>
        <taxon>Arcicella</taxon>
    </lineage>
</organism>
<evidence type="ECO:0000256" key="2">
    <source>
        <dbReference type="ARBA" id="ARBA00023125"/>
    </source>
</evidence>
<evidence type="ECO:0000256" key="1">
    <source>
        <dbReference type="ARBA" id="ARBA00023015"/>
    </source>
</evidence>
<proteinExistence type="predicted"/>
<keyword evidence="7" id="KW-1185">Reference proteome</keyword>
<dbReference type="Pfam" id="PF12833">
    <property type="entry name" value="HTH_18"/>
    <property type="match status" value="1"/>
</dbReference>
<dbReference type="InterPro" id="IPR009057">
    <property type="entry name" value="Homeodomain-like_sf"/>
</dbReference>
<sequence>MLFNFNLKSSILLIFFVHGIVFSLLLLKKGVQHQSKESFWLSLFIFLSSLYIAPFMLGYAGWYSKQPYRDIMFYIPFQQLFLLGPIIFFYVQSLLNKSSQLFQKDFIPFVPAIAYFIYTLIVFITDKLVLHQYYFYADERDKDLSTWYQVAGLFSMMYYVFLSLRYYAIYKKIAFQVVSFAETILFNWVRQYLIALLVILSLRVLFFILNPEWDEFGNKFWYYLCFSILFYYISISGYSNAIKTVIPYQASSLFNHDSSYLLHEEKGYEMNEIIKELVNETDAITITDIEIWKQKIEDLMIVDKAFENPILTLTDIAEKLATNPKQISQVVNQGFNMNFNDFVNSYRIEAVKEMLKNGEHKKQTLLGIAFGCGFNSKSTFNRTFKKQTSLSPKEYINKLENTAKDLNK</sequence>
<dbReference type="Proteomes" id="UP000524404">
    <property type="component" value="Unassembled WGS sequence"/>
</dbReference>
<evidence type="ECO:0000259" key="5">
    <source>
        <dbReference type="PROSITE" id="PS01124"/>
    </source>
</evidence>
<dbReference type="PROSITE" id="PS01124">
    <property type="entry name" value="HTH_ARAC_FAMILY_2"/>
    <property type="match status" value="1"/>
</dbReference>
<gene>
    <name evidence="6" type="ORF">HNP25_002930</name>
</gene>
<keyword evidence="1" id="KW-0805">Transcription regulation</keyword>
<dbReference type="Gene3D" id="1.10.10.60">
    <property type="entry name" value="Homeodomain-like"/>
    <property type="match status" value="2"/>
</dbReference>
<evidence type="ECO:0000256" key="3">
    <source>
        <dbReference type="ARBA" id="ARBA00023163"/>
    </source>
</evidence>
<keyword evidence="4" id="KW-0812">Transmembrane</keyword>
<keyword evidence="4" id="KW-1133">Transmembrane helix</keyword>
<feature type="domain" description="HTH araC/xylS-type" evidence="5">
    <location>
        <begin position="296"/>
        <end position="398"/>
    </location>
</feature>
<dbReference type="RefSeq" id="WP_184135161.1">
    <property type="nucleotide sequence ID" value="NZ_JACHKT010000021.1"/>
</dbReference>
<feature type="transmembrane region" description="Helical" evidence="4">
    <location>
        <begin position="39"/>
        <end position="59"/>
    </location>
</feature>